<evidence type="ECO:0000259" key="10">
    <source>
        <dbReference type="PROSITE" id="PS50885"/>
    </source>
</evidence>
<dbReference type="Gene3D" id="3.30.450.20">
    <property type="entry name" value="PAS domain"/>
    <property type="match status" value="1"/>
</dbReference>
<keyword evidence="2" id="KW-1003">Cell membrane</keyword>
<dbReference type="PATRIC" id="fig|1131935.3.peg.1496"/>
<dbReference type="Pfam" id="PF00672">
    <property type="entry name" value="HAMP"/>
    <property type="match status" value="1"/>
</dbReference>
<evidence type="ECO:0000256" key="9">
    <source>
        <dbReference type="SAM" id="Phobius"/>
    </source>
</evidence>
<evidence type="ECO:0000256" key="4">
    <source>
        <dbReference type="ARBA" id="ARBA00022679"/>
    </source>
</evidence>
<keyword evidence="5 9" id="KW-0812">Transmembrane</keyword>
<dbReference type="InterPro" id="IPR036890">
    <property type="entry name" value="HATPase_C_sf"/>
</dbReference>
<organism evidence="11 12">
    <name type="scientific">Paenibacillus dendritiformis C454</name>
    <dbReference type="NCBI Taxonomy" id="1131935"/>
    <lineage>
        <taxon>Bacteria</taxon>
        <taxon>Bacillati</taxon>
        <taxon>Bacillota</taxon>
        <taxon>Bacilli</taxon>
        <taxon>Bacillales</taxon>
        <taxon>Paenibacillaceae</taxon>
        <taxon>Paenibacillus</taxon>
    </lineage>
</organism>
<feature type="transmembrane region" description="Helical" evidence="9">
    <location>
        <begin position="316"/>
        <end position="338"/>
    </location>
</feature>
<feature type="domain" description="HAMP" evidence="10">
    <location>
        <begin position="340"/>
        <end position="392"/>
    </location>
</feature>
<dbReference type="SMART" id="SM00304">
    <property type="entry name" value="HAMP"/>
    <property type="match status" value="1"/>
</dbReference>
<dbReference type="GO" id="GO:0005886">
    <property type="term" value="C:plasma membrane"/>
    <property type="evidence" value="ECO:0007669"/>
    <property type="project" value="UniProtKB-SubCell"/>
</dbReference>
<comment type="subcellular location">
    <subcellularLocation>
        <location evidence="1">Cell membrane</location>
        <topology evidence="1">Multi-pass membrane protein</topology>
    </subcellularLocation>
</comment>
<accession>H3SD79</accession>
<evidence type="ECO:0000256" key="6">
    <source>
        <dbReference type="ARBA" id="ARBA00022777"/>
    </source>
</evidence>
<reference evidence="11 12" key="1">
    <citation type="journal article" date="2012" name="J. Bacteriol.">
        <title>Genome Sequence of the Pattern-Forming Social Bacterium Paenibacillus dendritiformis C454 Chiral Morphotype.</title>
        <authorList>
            <person name="Sirota-Madi A."/>
            <person name="Olender T."/>
            <person name="Helman Y."/>
            <person name="Brainis I."/>
            <person name="Finkelshtein A."/>
            <person name="Roth D."/>
            <person name="Hagai E."/>
            <person name="Leshkowitz D."/>
            <person name="Brodsky L."/>
            <person name="Galatenko V."/>
            <person name="Nikolaev V."/>
            <person name="Gutnick D.L."/>
            <person name="Lancet D."/>
            <person name="Ben-Jacob E."/>
        </authorList>
    </citation>
    <scope>NUCLEOTIDE SEQUENCE [LARGE SCALE GENOMIC DNA]</scope>
    <source>
        <strain evidence="11 12">C454</strain>
    </source>
</reference>
<evidence type="ECO:0000313" key="12">
    <source>
        <dbReference type="Proteomes" id="UP000003900"/>
    </source>
</evidence>
<evidence type="ECO:0000256" key="5">
    <source>
        <dbReference type="ARBA" id="ARBA00022692"/>
    </source>
</evidence>
<dbReference type="Proteomes" id="UP000003900">
    <property type="component" value="Unassembled WGS sequence"/>
</dbReference>
<dbReference type="InterPro" id="IPR050640">
    <property type="entry name" value="Bact_2-comp_sensor_kinase"/>
</dbReference>
<evidence type="ECO:0000256" key="8">
    <source>
        <dbReference type="ARBA" id="ARBA00023136"/>
    </source>
</evidence>
<dbReference type="PANTHER" id="PTHR34220:SF7">
    <property type="entry name" value="SENSOR HISTIDINE KINASE YPDA"/>
    <property type="match status" value="1"/>
</dbReference>
<dbReference type="SUPFAM" id="SSF158472">
    <property type="entry name" value="HAMP domain-like"/>
    <property type="match status" value="1"/>
</dbReference>
<evidence type="ECO:0000256" key="3">
    <source>
        <dbReference type="ARBA" id="ARBA00022553"/>
    </source>
</evidence>
<dbReference type="Pfam" id="PF02518">
    <property type="entry name" value="HATPase_c"/>
    <property type="match status" value="1"/>
</dbReference>
<keyword evidence="4" id="KW-0808">Transferase</keyword>
<evidence type="ECO:0000256" key="7">
    <source>
        <dbReference type="ARBA" id="ARBA00022989"/>
    </source>
</evidence>
<dbReference type="InterPro" id="IPR010559">
    <property type="entry name" value="Sig_transdc_His_kin_internal"/>
</dbReference>
<keyword evidence="8 9" id="KW-0472">Membrane</keyword>
<evidence type="ECO:0000313" key="11">
    <source>
        <dbReference type="EMBL" id="EHQ62986.1"/>
    </source>
</evidence>
<keyword evidence="7 9" id="KW-1133">Transmembrane helix</keyword>
<dbReference type="Gene3D" id="3.30.565.10">
    <property type="entry name" value="Histidine kinase-like ATPase, C-terminal domain"/>
    <property type="match status" value="1"/>
</dbReference>
<dbReference type="CDD" id="cd06225">
    <property type="entry name" value="HAMP"/>
    <property type="match status" value="1"/>
</dbReference>
<protein>
    <submittedName>
        <fullName evidence="11">Integral membrane sensor signal transduction histidine kinase</fullName>
    </submittedName>
</protein>
<dbReference type="STRING" id="1131935.PDENDC454_07370"/>
<sequence>MAQYIRTELGTGMNLRFKMLAGFVTLIIIPLLLLGSLVFYITFQLFAQKYSEQAEFSLKAIGQSVSYFFSEMNRVTDTGISNSVFQNALTAGSSENLANANYLQLNENQRNFRLLLYSHPSIGYAFLYNYRSTLPQNQVISIFNKEGFMALPFDQFKKHPLYEQVLKSNGAPKWVGPYEYPEVTGHEPVFTQIRVVKELSSLRNIGILVVQIKNWEIESIFNDFRRNQGEEEDDTRFLLVNNAGMILYDSDKLANGDSLTGMIDSAKLSDTSRYQSFKTSFNGQESIVSMYKLKDYDWHIVSVTSWKMLTKEMISFGMWVAIILLVCVAAAVLFNLLFVNRITHSINRIVRFMRRVESGEMNARVDEKDRDELGALAVGFNRLIDQVCVLLQQVKREQQQKNKAEMRVLEAQIKPHFLFNTLESINVLAVQNEGRKVSQMVIRLGNILRTSIQDKEEITIREELEYTRSYLEIQKFRFEDVFNFEINVPDEIMNAKILKLTLQPLVENCIQHGFDGIMHPGVIRITASEDAECIYLRVKDNGVGMSNKQLSRFQYMQSDECQPSNPELPDSYNAERRGLGVRSVADRVRIRYGPRYGLFICSAPQMGTVIQITIPKFEQGEAK</sequence>
<dbReference type="SUPFAM" id="SSF55874">
    <property type="entry name" value="ATPase domain of HSP90 chaperone/DNA topoisomerase II/histidine kinase"/>
    <property type="match status" value="1"/>
</dbReference>
<keyword evidence="3" id="KW-0597">Phosphoprotein</keyword>
<comment type="caution">
    <text evidence="11">The sequence shown here is derived from an EMBL/GenBank/DDBJ whole genome shotgun (WGS) entry which is preliminary data.</text>
</comment>
<dbReference type="Pfam" id="PF06580">
    <property type="entry name" value="His_kinase"/>
    <property type="match status" value="1"/>
</dbReference>
<keyword evidence="6 11" id="KW-0418">Kinase</keyword>
<dbReference type="Pfam" id="PF02743">
    <property type="entry name" value="dCache_1"/>
    <property type="match status" value="1"/>
</dbReference>
<dbReference type="Gene3D" id="1.10.8.500">
    <property type="entry name" value="HAMP domain in histidine kinase"/>
    <property type="match status" value="1"/>
</dbReference>
<dbReference type="InterPro" id="IPR033479">
    <property type="entry name" value="dCache_1"/>
</dbReference>
<name>H3SD79_9BACL</name>
<proteinExistence type="predicted"/>
<dbReference type="PROSITE" id="PS50885">
    <property type="entry name" value="HAMP"/>
    <property type="match status" value="1"/>
</dbReference>
<evidence type="ECO:0000256" key="2">
    <source>
        <dbReference type="ARBA" id="ARBA00022475"/>
    </source>
</evidence>
<dbReference type="EMBL" id="AHKH01000013">
    <property type="protein sequence ID" value="EHQ62986.1"/>
    <property type="molecule type" value="Genomic_DNA"/>
</dbReference>
<dbReference type="AlphaFoldDB" id="H3SD79"/>
<evidence type="ECO:0000256" key="1">
    <source>
        <dbReference type="ARBA" id="ARBA00004651"/>
    </source>
</evidence>
<dbReference type="InterPro" id="IPR003594">
    <property type="entry name" value="HATPase_dom"/>
</dbReference>
<dbReference type="PANTHER" id="PTHR34220">
    <property type="entry name" value="SENSOR HISTIDINE KINASE YPDA"/>
    <property type="match status" value="1"/>
</dbReference>
<feature type="transmembrane region" description="Helical" evidence="9">
    <location>
        <begin position="20"/>
        <end position="43"/>
    </location>
</feature>
<dbReference type="GO" id="GO:0000155">
    <property type="term" value="F:phosphorelay sensor kinase activity"/>
    <property type="evidence" value="ECO:0007669"/>
    <property type="project" value="InterPro"/>
</dbReference>
<dbReference type="InterPro" id="IPR003660">
    <property type="entry name" value="HAMP_dom"/>
</dbReference>
<keyword evidence="12" id="KW-1185">Reference proteome</keyword>
<gene>
    <name evidence="11" type="ORF">PDENDC454_07370</name>
</gene>